<evidence type="ECO:0000256" key="2">
    <source>
        <dbReference type="RuleBase" id="RU000461"/>
    </source>
</evidence>
<keyword evidence="2" id="KW-0503">Monooxygenase</keyword>
<dbReference type="InterPro" id="IPR036396">
    <property type="entry name" value="Cyt_P450_sf"/>
</dbReference>
<proteinExistence type="inferred from homology"/>
<dbReference type="PANTHER" id="PTHR46696:SF6">
    <property type="entry name" value="P450, PUTATIVE (EUROFUNG)-RELATED"/>
    <property type="match status" value="1"/>
</dbReference>
<dbReference type="AlphaFoldDB" id="A0A7W7AEB2"/>
<accession>A0A7W7AEB2</accession>
<dbReference type="InterPro" id="IPR017972">
    <property type="entry name" value="Cyt_P450_CS"/>
</dbReference>
<organism evidence="3 4">
    <name type="scientific">Novosphingobium taihuense</name>
    <dbReference type="NCBI Taxonomy" id="260085"/>
    <lineage>
        <taxon>Bacteria</taxon>
        <taxon>Pseudomonadati</taxon>
        <taxon>Pseudomonadota</taxon>
        <taxon>Alphaproteobacteria</taxon>
        <taxon>Sphingomonadales</taxon>
        <taxon>Sphingomonadaceae</taxon>
        <taxon>Novosphingobium</taxon>
    </lineage>
</organism>
<dbReference type="PRINTS" id="PR00359">
    <property type="entry name" value="BP450"/>
</dbReference>
<dbReference type="RefSeq" id="WP_158637774.1">
    <property type="nucleotide sequence ID" value="NZ_JACHOA010000008.1"/>
</dbReference>
<dbReference type="PRINTS" id="PR00385">
    <property type="entry name" value="P450"/>
</dbReference>
<dbReference type="EMBL" id="JACHOA010000008">
    <property type="protein sequence ID" value="MBB4615429.1"/>
    <property type="molecule type" value="Genomic_DNA"/>
</dbReference>
<comment type="caution">
    <text evidence="3">The sequence shown here is derived from an EMBL/GenBank/DDBJ whole genome shotgun (WGS) entry which is preliminary data.</text>
</comment>
<dbReference type="GO" id="GO:0020037">
    <property type="term" value="F:heme binding"/>
    <property type="evidence" value="ECO:0007669"/>
    <property type="project" value="InterPro"/>
</dbReference>
<dbReference type="GO" id="GO:0016705">
    <property type="term" value="F:oxidoreductase activity, acting on paired donors, with incorporation or reduction of molecular oxygen"/>
    <property type="evidence" value="ECO:0007669"/>
    <property type="project" value="InterPro"/>
</dbReference>
<dbReference type="Pfam" id="PF00067">
    <property type="entry name" value="p450"/>
    <property type="match status" value="1"/>
</dbReference>
<keyword evidence="4" id="KW-1185">Reference proteome</keyword>
<keyword evidence="2" id="KW-0349">Heme</keyword>
<dbReference type="SUPFAM" id="SSF48264">
    <property type="entry name" value="Cytochrome P450"/>
    <property type="match status" value="1"/>
</dbReference>
<dbReference type="PROSITE" id="PS00086">
    <property type="entry name" value="CYTOCHROME_P450"/>
    <property type="match status" value="1"/>
</dbReference>
<keyword evidence="2" id="KW-0560">Oxidoreductase</keyword>
<comment type="similarity">
    <text evidence="1 2">Belongs to the cytochrome P450 family.</text>
</comment>
<evidence type="ECO:0000313" key="3">
    <source>
        <dbReference type="EMBL" id="MBB4615429.1"/>
    </source>
</evidence>
<dbReference type="PANTHER" id="PTHR46696">
    <property type="entry name" value="P450, PUTATIVE (EUROFUNG)-RELATED"/>
    <property type="match status" value="1"/>
</dbReference>
<dbReference type="GO" id="GO:0005506">
    <property type="term" value="F:iron ion binding"/>
    <property type="evidence" value="ECO:0007669"/>
    <property type="project" value="InterPro"/>
</dbReference>
<dbReference type="OrthoDB" id="5522954at2"/>
<dbReference type="InterPro" id="IPR002397">
    <property type="entry name" value="Cyt_P450_B"/>
</dbReference>
<keyword evidence="2" id="KW-0408">Iron</keyword>
<dbReference type="Gene3D" id="1.10.630.10">
    <property type="entry name" value="Cytochrome P450"/>
    <property type="match status" value="1"/>
</dbReference>
<dbReference type="Proteomes" id="UP000538566">
    <property type="component" value="Unassembled WGS sequence"/>
</dbReference>
<protein>
    <submittedName>
        <fullName evidence="3">Cytochrome P450</fullName>
    </submittedName>
</protein>
<name>A0A7W7AEB2_9SPHN</name>
<evidence type="ECO:0000256" key="1">
    <source>
        <dbReference type="ARBA" id="ARBA00010617"/>
    </source>
</evidence>
<keyword evidence="2" id="KW-0479">Metal-binding</keyword>
<dbReference type="InterPro" id="IPR001128">
    <property type="entry name" value="Cyt_P450"/>
</dbReference>
<evidence type="ECO:0000313" key="4">
    <source>
        <dbReference type="Proteomes" id="UP000538566"/>
    </source>
</evidence>
<reference evidence="3 4" key="1">
    <citation type="submission" date="2020-08" db="EMBL/GenBank/DDBJ databases">
        <title>Genomic Encyclopedia of Type Strains, Phase IV (KMG-IV): sequencing the most valuable type-strain genomes for metagenomic binning, comparative biology and taxonomic classification.</title>
        <authorList>
            <person name="Goeker M."/>
        </authorList>
    </citation>
    <scope>NUCLEOTIDE SEQUENCE [LARGE SCALE GENOMIC DNA]</scope>
    <source>
        <strain evidence="3 4">DSM 17507</strain>
    </source>
</reference>
<sequence>MSATVELPVVEKPAHVPASLVHDFDLYVGPGEAGRSYPDIHAEWRAWQDRHPAIFWTPRNGGHWVLTRWNGIRKVALDPARFSSRDIFVPQGTAPFLIPTNADAPLHSKYRRLMEPFFSPAALRRVTEEARAAAIAIIEEIKPRGRCEFMADFASRMPVVAFMVLVNLPREDLDYLLGIAGKLSPDDPDQQAAWASLGNYVRTQIELRRTNPQDDFISSLLKAEVMGRKMSDEEIFSLALLTISGGLDTVAISIGFAAAHLARHPAHRRELIEHPERIDNAINEMLRRYGVSNIARVAVDDVELDGVAIKAGESVMLMYPLAGLDDSVTPDPLTVDFQRKAPQHLVFGIGPHTCVGNRLGKREIGLFIEEWLARIPDFSIEPDTEPKARCGIGNSLKELCLVWPV</sequence>
<gene>
    <name evidence="3" type="ORF">GGR37_003725</name>
</gene>
<dbReference type="GO" id="GO:0004497">
    <property type="term" value="F:monooxygenase activity"/>
    <property type="evidence" value="ECO:0007669"/>
    <property type="project" value="UniProtKB-KW"/>
</dbReference>